<dbReference type="RefSeq" id="WP_178379791.1">
    <property type="nucleotide sequence ID" value="NZ_FRCS01000002.1"/>
</dbReference>
<dbReference type="Gene3D" id="3.40.640.10">
    <property type="entry name" value="Type I PLP-dependent aspartate aminotransferase-like (Major domain)"/>
    <property type="match status" value="1"/>
</dbReference>
<accession>A0A1M7M9T8</accession>
<keyword evidence="5" id="KW-1185">Reference proteome</keyword>
<evidence type="ECO:0000256" key="3">
    <source>
        <dbReference type="RuleBase" id="RU003560"/>
    </source>
</evidence>
<evidence type="ECO:0000256" key="2">
    <source>
        <dbReference type="ARBA" id="ARBA00022898"/>
    </source>
</evidence>
<dbReference type="InterPro" id="IPR005814">
    <property type="entry name" value="Aminotrans_3"/>
</dbReference>
<comment type="similarity">
    <text evidence="3">Belongs to the class-III pyridoxal-phosphate-dependent aminotransferase family.</text>
</comment>
<dbReference type="PANTHER" id="PTHR43713">
    <property type="entry name" value="GLUTAMATE-1-SEMIALDEHYDE 2,1-AMINOMUTASE"/>
    <property type="match status" value="1"/>
</dbReference>
<dbReference type="SUPFAM" id="SSF53383">
    <property type="entry name" value="PLP-dependent transferases"/>
    <property type="match status" value="1"/>
</dbReference>
<dbReference type="STRING" id="134849.SAMN05443668_10234"/>
<name>A0A1M7M9T8_9ACTN</name>
<protein>
    <submittedName>
        <fullName evidence="4">Glutamate-1-semialdehyde 2,1-aminomutase</fullName>
    </submittedName>
</protein>
<evidence type="ECO:0000313" key="5">
    <source>
        <dbReference type="Proteomes" id="UP000184440"/>
    </source>
</evidence>
<comment type="cofactor">
    <cofactor evidence="1">
        <name>pyridoxal 5'-phosphate</name>
        <dbReference type="ChEBI" id="CHEBI:597326"/>
    </cofactor>
</comment>
<dbReference type="InterPro" id="IPR015424">
    <property type="entry name" value="PyrdxlP-dep_Trfase"/>
</dbReference>
<sequence>MSVAVTPVTTLIAAQEKAFLVRQPRSRALHERARQRLAGGATSSWQIAAPQPVWLSHGVGAHVYDVDGTEYVDMHGGYGVSVVGHAHPAVAAAIRERAGRGTHFAQPTEDAIVVAEELARRFGQPLWRFANSGTEATMDAVHLMRAVTGRDLILKVEGCYHGHHDSVQVSVLPDADEVGPAGRPAASASNSGIPQAIRDLVIVVGFNDLDAVHRALVEHPGRVAGMILEPVMMNAGIIPPLPGYLAGLADLLHAHGALLAFDEVKTGLTVAAGGATERYGVTPDLICLAKALGGGVPTAAIGGSDAVMGAIADGRYDQVGTFNGNPLAMAAARATLTDVLTPAAYTRLDALSARLAAGIRTKIAGQPWQVVVVGAKGCLTFAPETPRDYRDFLRVDGALSHAHWLVQHNNGVFLPPWGKSEQWLISVQHDEADVDRFVDNVGLFVAALDAAR</sequence>
<dbReference type="Pfam" id="PF00202">
    <property type="entry name" value="Aminotran_3"/>
    <property type="match status" value="1"/>
</dbReference>
<dbReference type="InterPro" id="IPR015422">
    <property type="entry name" value="PyrdxlP-dep_Trfase_small"/>
</dbReference>
<dbReference type="CDD" id="cd00610">
    <property type="entry name" value="OAT_like"/>
    <property type="match status" value="1"/>
</dbReference>
<dbReference type="EMBL" id="FRCS01000002">
    <property type="protein sequence ID" value="SHM87486.1"/>
    <property type="molecule type" value="Genomic_DNA"/>
</dbReference>
<dbReference type="GO" id="GO:0008483">
    <property type="term" value="F:transaminase activity"/>
    <property type="evidence" value="ECO:0007669"/>
    <property type="project" value="InterPro"/>
</dbReference>
<dbReference type="GO" id="GO:0030170">
    <property type="term" value="F:pyridoxal phosphate binding"/>
    <property type="evidence" value="ECO:0007669"/>
    <property type="project" value="InterPro"/>
</dbReference>
<dbReference type="Proteomes" id="UP000184440">
    <property type="component" value="Unassembled WGS sequence"/>
</dbReference>
<dbReference type="Gene3D" id="3.90.1150.10">
    <property type="entry name" value="Aspartate Aminotransferase, domain 1"/>
    <property type="match status" value="1"/>
</dbReference>
<dbReference type="AlphaFoldDB" id="A0A1M7M9T8"/>
<reference evidence="4 5" key="1">
    <citation type="submission" date="2016-11" db="EMBL/GenBank/DDBJ databases">
        <authorList>
            <person name="Jaros S."/>
            <person name="Januszkiewicz K."/>
            <person name="Wedrychowicz H."/>
        </authorList>
    </citation>
    <scope>NUCLEOTIDE SEQUENCE [LARGE SCALE GENOMIC DNA]</scope>
    <source>
        <strain evidence="4 5">DSM 46144</strain>
    </source>
</reference>
<keyword evidence="2 3" id="KW-0663">Pyridoxal phosphate</keyword>
<dbReference type="InterPro" id="IPR015421">
    <property type="entry name" value="PyrdxlP-dep_Trfase_major"/>
</dbReference>
<dbReference type="PANTHER" id="PTHR43713:SF3">
    <property type="entry name" value="GLUTAMATE-1-SEMIALDEHYDE 2,1-AMINOMUTASE 1, CHLOROPLASTIC-RELATED"/>
    <property type="match status" value="1"/>
</dbReference>
<evidence type="ECO:0000313" key="4">
    <source>
        <dbReference type="EMBL" id="SHM87486.1"/>
    </source>
</evidence>
<gene>
    <name evidence="4" type="ORF">SAMN05443668_10234</name>
</gene>
<organism evidence="4 5">
    <name type="scientific">Cryptosporangium aurantiacum</name>
    <dbReference type="NCBI Taxonomy" id="134849"/>
    <lineage>
        <taxon>Bacteria</taxon>
        <taxon>Bacillati</taxon>
        <taxon>Actinomycetota</taxon>
        <taxon>Actinomycetes</taxon>
        <taxon>Cryptosporangiales</taxon>
        <taxon>Cryptosporangiaceae</taxon>
        <taxon>Cryptosporangium</taxon>
    </lineage>
</organism>
<proteinExistence type="inferred from homology"/>
<evidence type="ECO:0000256" key="1">
    <source>
        <dbReference type="ARBA" id="ARBA00001933"/>
    </source>
</evidence>